<dbReference type="Pfam" id="PF00071">
    <property type="entry name" value="Ras"/>
    <property type="match status" value="1"/>
</dbReference>
<dbReference type="GO" id="GO:0042147">
    <property type="term" value="P:retrograde transport, endosome to Golgi"/>
    <property type="evidence" value="ECO:0000318"/>
    <property type="project" value="GO_Central"/>
</dbReference>
<dbReference type="FunFam" id="3.40.50.300:FF:002471">
    <property type="entry name" value="Rab family GTPase"/>
    <property type="match status" value="1"/>
</dbReference>
<evidence type="ECO:0000256" key="2">
    <source>
        <dbReference type="ARBA" id="ARBA00022741"/>
    </source>
</evidence>
<keyword evidence="1" id="KW-0677">Repeat</keyword>
<dbReference type="SMART" id="SM00173">
    <property type="entry name" value="RAS"/>
    <property type="match status" value="1"/>
</dbReference>
<dbReference type="Proteomes" id="UP000001542">
    <property type="component" value="Unassembled WGS sequence"/>
</dbReference>
<dbReference type="CDD" id="cd00154">
    <property type="entry name" value="Rab"/>
    <property type="match status" value="1"/>
</dbReference>
<dbReference type="GO" id="GO:0006890">
    <property type="term" value="P:retrograde vesicle-mediated transport, Golgi to endoplasmic reticulum"/>
    <property type="evidence" value="ECO:0000318"/>
    <property type="project" value="GO_Central"/>
</dbReference>
<evidence type="ECO:0000256" key="1">
    <source>
        <dbReference type="ARBA" id="ARBA00022737"/>
    </source>
</evidence>
<dbReference type="GO" id="GO:0005525">
    <property type="term" value="F:GTP binding"/>
    <property type="evidence" value="ECO:0007669"/>
    <property type="project" value="UniProtKB-KW"/>
</dbReference>
<dbReference type="GO" id="GO:0005794">
    <property type="term" value="C:Golgi apparatus"/>
    <property type="evidence" value="ECO:0000318"/>
    <property type="project" value="GO_Central"/>
</dbReference>
<sequence length="220" mass="24758">MTSAQGVKVILCGESTVGKTTLLKAITGQNVNEPISPTMAAAFTILTLKNPQNGEKIVFNIWDTAGQEAYRSLIKVYFRTVQIALIVFDVTNSETFEKIDQWINDINSNAGTEKYKCIIVANKLDRESERTVTKEELSQKGFLHGTRFVEVSAMTGENINDLKNLLIEMHNNPMATRPRLKSIYRKEPIPVDPQDDELLPENHYSTVILTEGKKKHNCCK</sequence>
<dbReference type="RefSeq" id="XP_001315271.1">
    <property type="nucleotide sequence ID" value="XM_001315236.1"/>
</dbReference>
<evidence type="ECO:0000313" key="5">
    <source>
        <dbReference type="EMBL" id="EAY03048.1"/>
    </source>
</evidence>
<evidence type="ECO:0000256" key="3">
    <source>
        <dbReference type="ARBA" id="ARBA00023134"/>
    </source>
</evidence>
<proteinExistence type="predicted"/>
<dbReference type="PROSITE" id="PS51421">
    <property type="entry name" value="RAS"/>
    <property type="match status" value="1"/>
</dbReference>
<accession>A2EWE4</accession>
<dbReference type="InterPro" id="IPR020859">
    <property type="entry name" value="ROC"/>
</dbReference>
<dbReference type="InParanoid" id="A2EWE4"/>
<dbReference type="Gene3D" id="3.40.50.300">
    <property type="entry name" value="P-loop containing nucleotide triphosphate hydrolases"/>
    <property type="match status" value="1"/>
</dbReference>
<dbReference type="PROSITE" id="PS51419">
    <property type="entry name" value="RAB"/>
    <property type="match status" value="1"/>
</dbReference>
<dbReference type="SMART" id="SM00176">
    <property type="entry name" value="RAN"/>
    <property type="match status" value="1"/>
</dbReference>
<dbReference type="GO" id="GO:0006891">
    <property type="term" value="P:intra-Golgi vesicle-mediated transport"/>
    <property type="evidence" value="ECO:0000318"/>
    <property type="project" value="GO_Central"/>
</dbReference>
<dbReference type="KEGG" id="tva:4760888"/>
<dbReference type="SUPFAM" id="SSF52540">
    <property type="entry name" value="P-loop containing nucleoside triphosphate hydrolases"/>
    <property type="match status" value="1"/>
</dbReference>
<keyword evidence="3" id="KW-0342">GTP-binding</keyword>
<evidence type="ECO:0000313" key="6">
    <source>
        <dbReference type="Proteomes" id="UP000001542"/>
    </source>
</evidence>
<dbReference type="eggNOG" id="KOG0088">
    <property type="taxonomic scope" value="Eukaryota"/>
</dbReference>
<dbReference type="PRINTS" id="PR00449">
    <property type="entry name" value="RASTRNSFRMNG"/>
</dbReference>
<dbReference type="SMR" id="A2EWE4"/>
<organism evidence="5 6">
    <name type="scientific">Trichomonas vaginalis (strain ATCC PRA-98 / G3)</name>
    <dbReference type="NCBI Taxonomy" id="412133"/>
    <lineage>
        <taxon>Eukaryota</taxon>
        <taxon>Metamonada</taxon>
        <taxon>Parabasalia</taxon>
        <taxon>Trichomonadida</taxon>
        <taxon>Trichomonadidae</taxon>
        <taxon>Trichomonas</taxon>
    </lineage>
</organism>
<dbReference type="SMART" id="SM00174">
    <property type="entry name" value="RHO"/>
    <property type="match status" value="1"/>
</dbReference>
<name>A2EWE4_TRIV3</name>
<dbReference type="InterPro" id="IPR001806">
    <property type="entry name" value="Small_GTPase"/>
</dbReference>
<keyword evidence="6" id="KW-1185">Reference proteome</keyword>
<dbReference type="GO" id="GO:0005829">
    <property type="term" value="C:cytosol"/>
    <property type="evidence" value="ECO:0007669"/>
    <property type="project" value="GOC"/>
</dbReference>
<keyword evidence="2" id="KW-0547">Nucleotide-binding</keyword>
<dbReference type="SMART" id="SM00175">
    <property type="entry name" value="RAB"/>
    <property type="match status" value="1"/>
</dbReference>
<dbReference type="AlphaFoldDB" id="A2EWE4"/>
<dbReference type="PANTHER" id="PTHR47977">
    <property type="entry name" value="RAS-RELATED PROTEIN RAB"/>
    <property type="match status" value="1"/>
</dbReference>
<reference evidence="5" key="1">
    <citation type="submission" date="2006-10" db="EMBL/GenBank/DDBJ databases">
        <authorList>
            <person name="Amadeo P."/>
            <person name="Zhao Q."/>
            <person name="Wortman J."/>
            <person name="Fraser-Liggett C."/>
            <person name="Carlton J."/>
        </authorList>
    </citation>
    <scope>NUCLEOTIDE SEQUENCE</scope>
    <source>
        <strain evidence="5">G3</strain>
    </source>
</reference>
<dbReference type="VEuPathDB" id="TrichDB:TVAG_143480"/>
<protein>
    <submittedName>
        <fullName evidence="5">Ras family protein</fullName>
    </submittedName>
</protein>
<dbReference type="NCBIfam" id="TIGR00231">
    <property type="entry name" value="small_GTP"/>
    <property type="match status" value="1"/>
</dbReference>
<evidence type="ECO:0000259" key="4">
    <source>
        <dbReference type="PROSITE" id="PS51424"/>
    </source>
</evidence>
<dbReference type="VEuPathDB" id="TrichDB:TVAGG3_0353610"/>
<reference evidence="5" key="2">
    <citation type="journal article" date="2007" name="Science">
        <title>Draft genome sequence of the sexually transmitted pathogen Trichomonas vaginalis.</title>
        <authorList>
            <person name="Carlton J.M."/>
            <person name="Hirt R.P."/>
            <person name="Silva J.C."/>
            <person name="Delcher A.L."/>
            <person name="Schatz M."/>
            <person name="Zhao Q."/>
            <person name="Wortman J.R."/>
            <person name="Bidwell S.L."/>
            <person name="Alsmark U.C.M."/>
            <person name="Besteiro S."/>
            <person name="Sicheritz-Ponten T."/>
            <person name="Noel C.J."/>
            <person name="Dacks J.B."/>
            <person name="Foster P.G."/>
            <person name="Simillion C."/>
            <person name="Van de Peer Y."/>
            <person name="Miranda-Saavedra D."/>
            <person name="Barton G.J."/>
            <person name="Westrop G.D."/>
            <person name="Mueller S."/>
            <person name="Dessi D."/>
            <person name="Fiori P.L."/>
            <person name="Ren Q."/>
            <person name="Paulsen I."/>
            <person name="Zhang H."/>
            <person name="Bastida-Corcuera F.D."/>
            <person name="Simoes-Barbosa A."/>
            <person name="Brown M.T."/>
            <person name="Hayes R.D."/>
            <person name="Mukherjee M."/>
            <person name="Okumura C.Y."/>
            <person name="Schneider R."/>
            <person name="Smith A.J."/>
            <person name="Vanacova S."/>
            <person name="Villalvazo M."/>
            <person name="Haas B.J."/>
            <person name="Pertea M."/>
            <person name="Feldblyum T.V."/>
            <person name="Utterback T.R."/>
            <person name="Shu C.L."/>
            <person name="Osoegawa K."/>
            <person name="de Jong P.J."/>
            <person name="Hrdy I."/>
            <person name="Horvathova L."/>
            <person name="Zubacova Z."/>
            <person name="Dolezal P."/>
            <person name="Malik S.B."/>
            <person name="Logsdon J.M. Jr."/>
            <person name="Henze K."/>
            <person name="Gupta A."/>
            <person name="Wang C.C."/>
            <person name="Dunne R.L."/>
            <person name="Upcroft J.A."/>
            <person name="Upcroft P."/>
            <person name="White O."/>
            <person name="Salzberg S.L."/>
            <person name="Tang P."/>
            <person name="Chiu C.-H."/>
            <person name="Lee Y.-S."/>
            <person name="Embley T.M."/>
            <person name="Coombs G.H."/>
            <person name="Mottram J.C."/>
            <person name="Tachezy J."/>
            <person name="Fraser-Liggett C.M."/>
            <person name="Johnson P.J."/>
        </authorList>
    </citation>
    <scope>NUCLEOTIDE SEQUENCE [LARGE SCALE GENOMIC DNA]</scope>
    <source>
        <strain evidence="5">G3</strain>
    </source>
</reference>
<dbReference type="GO" id="GO:0003924">
    <property type="term" value="F:GTPase activity"/>
    <property type="evidence" value="ECO:0000318"/>
    <property type="project" value="GO_Central"/>
</dbReference>
<feature type="domain" description="Roc" evidence="4">
    <location>
        <begin position="1"/>
        <end position="173"/>
    </location>
</feature>
<dbReference type="EMBL" id="DS113517">
    <property type="protein sequence ID" value="EAY03048.1"/>
    <property type="molecule type" value="Genomic_DNA"/>
</dbReference>
<gene>
    <name evidence="5" type="ORF">TVAG_143480</name>
</gene>
<dbReference type="OrthoDB" id="9989112at2759"/>
<dbReference type="InterPro" id="IPR005225">
    <property type="entry name" value="Small_GTP-bd"/>
</dbReference>
<dbReference type="GO" id="GO:0012505">
    <property type="term" value="C:endomembrane system"/>
    <property type="evidence" value="ECO:0000318"/>
    <property type="project" value="GO_Central"/>
</dbReference>
<dbReference type="STRING" id="5722.A2EWE4"/>
<dbReference type="GO" id="GO:0006886">
    <property type="term" value="P:intracellular protein transport"/>
    <property type="evidence" value="ECO:0000318"/>
    <property type="project" value="GO_Central"/>
</dbReference>
<dbReference type="InterPro" id="IPR050227">
    <property type="entry name" value="Rab"/>
</dbReference>
<dbReference type="InterPro" id="IPR027417">
    <property type="entry name" value="P-loop_NTPase"/>
</dbReference>
<dbReference type="PROSITE" id="PS51424">
    <property type="entry name" value="ROC"/>
    <property type="match status" value="1"/>
</dbReference>